<protein>
    <submittedName>
        <fullName evidence="1">Uncharacterized protein</fullName>
    </submittedName>
</protein>
<accession>A0A0S4UX82</accession>
<evidence type="ECO:0000313" key="1">
    <source>
        <dbReference type="EMBL" id="CUV26831.1"/>
    </source>
</evidence>
<name>A0A0S4UX82_RALSL</name>
<organism evidence="1">
    <name type="scientific">Ralstonia solanacearum</name>
    <name type="common">Pseudomonas solanacearum</name>
    <dbReference type="NCBI Taxonomy" id="305"/>
    <lineage>
        <taxon>Bacteria</taxon>
        <taxon>Pseudomonadati</taxon>
        <taxon>Pseudomonadota</taxon>
        <taxon>Betaproteobacteria</taxon>
        <taxon>Burkholderiales</taxon>
        <taxon>Burkholderiaceae</taxon>
        <taxon>Ralstonia</taxon>
        <taxon>Ralstonia solanacearum species complex</taxon>
    </lineage>
</organism>
<gene>
    <name evidence="1" type="ORF">RUN1985_v1_10029</name>
</gene>
<dbReference type="EMBL" id="LN899824">
    <property type="protein sequence ID" value="CUV26831.1"/>
    <property type="molecule type" value="Genomic_DNA"/>
</dbReference>
<proteinExistence type="predicted"/>
<sequence length="62" mass="6105">MAPPASACRVSHIDTRGATAALEDAAAPVGAAAARSAMRNNRGVVDLGIIGEGSKSAATSKR</sequence>
<reference evidence="1" key="1">
    <citation type="submission" date="2015-10" db="EMBL/GenBank/DDBJ databases">
        <authorList>
            <person name="Gilbert D.G."/>
        </authorList>
    </citation>
    <scope>NUCLEOTIDE SEQUENCE</scope>
    <source>
        <strain evidence="1">Phyl III-seqv23</strain>
    </source>
</reference>
<dbReference type="AlphaFoldDB" id="A0A0S4UX82"/>